<keyword evidence="4 13" id="KW-0808">Transferase</keyword>
<dbReference type="InterPro" id="IPR011009">
    <property type="entry name" value="Kinase-like_dom_sf"/>
</dbReference>
<dbReference type="Gene3D" id="1.10.510.10">
    <property type="entry name" value="Transferase(Phosphotransferase) domain 1"/>
    <property type="match status" value="1"/>
</dbReference>
<dbReference type="GO" id="GO:0004674">
    <property type="term" value="F:protein serine/threonine kinase activity"/>
    <property type="evidence" value="ECO:0007669"/>
    <property type="project" value="UniProtKB-KW"/>
</dbReference>
<evidence type="ECO:0000259" key="16">
    <source>
        <dbReference type="PROSITE" id="PS50011"/>
    </source>
</evidence>
<dbReference type="AlphaFoldDB" id="A0A396GJX9"/>
<dbReference type="FunFam" id="1.10.510.10:FF:000060">
    <property type="entry name" value="G-type lectin S-receptor-like serine/threonine-protein kinase"/>
    <property type="match status" value="1"/>
</dbReference>
<evidence type="ECO:0000256" key="10">
    <source>
        <dbReference type="ARBA" id="ARBA00023180"/>
    </source>
</evidence>
<name>A0A396GJX9_MEDTR</name>
<dbReference type="Pfam" id="PF08276">
    <property type="entry name" value="PAN_2"/>
    <property type="match status" value="1"/>
</dbReference>
<dbReference type="InterPro" id="IPR001480">
    <property type="entry name" value="Bulb-type_lectin_dom"/>
</dbReference>
<keyword evidence="10" id="KW-0325">Glycoprotein</keyword>
<dbReference type="Gene3D" id="3.30.200.20">
    <property type="entry name" value="Phosphorylase Kinase, domain 1"/>
    <property type="match status" value="1"/>
</dbReference>
<dbReference type="Gene3D" id="2.90.10.10">
    <property type="entry name" value="Bulb-type lectin domain"/>
    <property type="match status" value="1"/>
</dbReference>
<reference evidence="18" key="1">
    <citation type="journal article" date="2018" name="Nat. Plants">
        <title>Whole-genome landscape of Medicago truncatula symbiotic genes.</title>
        <authorList>
            <person name="Pecrix Y."/>
            <person name="Gamas P."/>
            <person name="Carrere S."/>
        </authorList>
    </citation>
    <scope>NUCLEOTIDE SEQUENCE</scope>
    <source>
        <tissue evidence="18">Leaves</tissue>
    </source>
</reference>
<dbReference type="SUPFAM" id="SSF56112">
    <property type="entry name" value="Protein kinase-like (PK-like)"/>
    <property type="match status" value="1"/>
</dbReference>
<accession>A0A396GJX9</accession>
<dbReference type="GO" id="GO:0005524">
    <property type="term" value="F:ATP binding"/>
    <property type="evidence" value="ECO:0007669"/>
    <property type="project" value="UniProtKB-KW"/>
</dbReference>
<keyword evidence="8 13" id="KW-0067">ATP-binding</keyword>
<keyword evidence="6 13" id="KW-0547">Nucleotide-binding</keyword>
<dbReference type="Proteomes" id="UP000265566">
    <property type="component" value="Chromosome 8"/>
</dbReference>
<dbReference type="Pfam" id="PF01453">
    <property type="entry name" value="B_lectin"/>
    <property type="match status" value="1"/>
</dbReference>
<evidence type="ECO:0000256" key="13">
    <source>
        <dbReference type="PIRNR" id="PIRNR000641"/>
    </source>
</evidence>
<evidence type="ECO:0000256" key="3">
    <source>
        <dbReference type="ARBA" id="ARBA00022527"/>
    </source>
</evidence>
<evidence type="ECO:0000256" key="8">
    <source>
        <dbReference type="ARBA" id="ARBA00022840"/>
    </source>
</evidence>
<keyword evidence="7 13" id="KW-0418">Kinase</keyword>
<evidence type="ECO:0000256" key="14">
    <source>
        <dbReference type="SAM" id="Phobius"/>
    </source>
</evidence>
<evidence type="ECO:0000256" key="9">
    <source>
        <dbReference type="ARBA" id="ARBA00023157"/>
    </source>
</evidence>
<feature type="domain" description="Protein kinase" evidence="16">
    <location>
        <begin position="471"/>
        <end position="735"/>
    </location>
</feature>
<dbReference type="EC" id="2.7.11.1" evidence="13"/>
<feature type="domain" description="Bulb-type lectin" evidence="17">
    <location>
        <begin position="34"/>
        <end position="160"/>
    </location>
</feature>
<dbReference type="InterPro" id="IPR008271">
    <property type="entry name" value="Ser/Thr_kinase_AS"/>
</dbReference>
<sequence>MVCTEKGKPQVLLFFTYLSLWCNTISTYVNAENTDSMKPGDILNASATSTLCSKQGRYCMNFNQNTDFDNLTYLSIFAKGKDNWLVWIANRDQPVDMDSAVLSLNQSGALKIESKIGEPIILYASRQHSNNSSNIVATLLDTGNFVLKDIQKNIVLWQSFDHPTDSLLPGMKLGVNRKTGEKWSLVSSISDSSPASGTFRLEWEPTRKELVIKHREKVYWTSGKLLINNTFEYISGEDFEVNVVSNKEEEYFTYWPNEDGFTKWTLLQTGLLINSEGRDIARADLCNGFNTNGGCQKWNELCRNPGDMFDSKLVYVNENMVYDIANTNYGINDCEEICWSNCSCFGFRNFYGNGTGCLFLVSTEGLNIASSGYELFNILVKNTDPKVSNKRIWIYIGIGTLTPFVGLFIVLLAVRKRRHVLRERERMRMQIEDLEGSRQYSDGDDLEGDLSNGDDLKVFTYSSIIVATNGFSSENKLGQGGFGPVFKGILPSEQEVAVKKLSKTSGQGMTEFRNELTLICKLQHTNLVRLIGHCIHERERMLIYEYMPNKSLDFFLFDSNRRKMLDWNKRFSIIEGIAQGLLYLHKYSRLRIIHRDLKASNILLDENMNPKISDFGVARMFTKQETEANTNRIVGTYGYMSPEYAMEGVFSTKSDVYSFGVLLLEIISGKKNNSFYSEDRPINLVGHVWELWKEGAVLQLVDPLLNESFSEDEVLRSVHAGLLCVEENADDRPTMSNVIAMLTNKIKVDILPKKPAYYGGTRVFEEETYGEDVDVDSTYENSYSHVQNIDSSSEEITKLI</sequence>
<dbReference type="InterPro" id="IPR000719">
    <property type="entry name" value="Prot_kinase_dom"/>
</dbReference>
<comment type="catalytic activity">
    <reaction evidence="11 13">
        <text>L-threonyl-[protein] + ATP = O-phospho-L-threonyl-[protein] + ADP + H(+)</text>
        <dbReference type="Rhea" id="RHEA:46608"/>
        <dbReference type="Rhea" id="RHEA-COMP:11060"/>
        <dbReference type="Rhea" id="RHEA-COMP:11605"/>
        <dbReference type="ChEBI" id="CHEBI:15378"/>
        <dbReference type="ChEBI" id="CHEBI:30013"/>
        <dbReference type="ChEBI" id="CHEBI:30616"/>
        <dbReference type="ChEBI" id="CHEBI:61977"/>
        <dbReference type="ChEBI" id="CHEBI:456216"/>
        <dbReference type="EC" id="2.7.11.1"/>
    </reaction>
</comment>
<evidence type="ECO:0000256" key="4">
    <source>
        <dbReference type="ARBA" id="ARBA00022679"/>
    </source>
</evidence>
<dbReference type="FunFam" id="3.30.200.20:FF:000951">
    <property type="entry name" value="Uncharacterized protein"/>
    <property type="match status" value="1"/>
</dbReference>
<evidence type="ECO:0000256" key="12">
    <source>
        <dbReference type="ARBA" id="ARBA00048679"/>
    </source>
</evidence>
<protein>
    <recommendedName>
        <fullName evidence="13">Receptor-like serine/threonine-protein kinase</fullName>
        <ecNumber evidence="13">2.7.11.1</ecNumber>
    </recommendedName>
</protein>
<proteinExistence type="inferred from homology"/>
<dbReference type="GO" id="GO:0106310">
    <property type="term" value="F:protein serine kinase activity"/>
    <property type="evidence" value="ECO:0007669"/>
    <property type="project" value="RHEA"/>
</dbReference>
<dbReference type="Pfam" id="PF07714">
    <property type="entry name" value="PK_Tyr_Ser-Thr"/>
    <property type="match status" value="1"/>
</dbReference>
<evidence type="ECO:0000256" key="5">
    <source>
        <dbReference type="ARBA" id="ARBA00022729"/>
    </source>
</evidence>
<evidence type="ECO:0000256" key="15">
    <source>
        <dbReference type="SAM" id="SignalP"/>
    </source>
</evidence>
<dbReference type="PROSITE" id="PS50927">
    <property type="entry name" value="BULB_LECTIN"/>
    <property type="match status" value="1"/>
</dbReference>
<feature type="signal peptide" evidence="15">
    <location>
        <begin position="1"/>
        <end position="31"/>
    </location>
</feature>
<dbReference type="SMART" id="SM00220">
    <property type="entry name" value="S_TKc"/>
    <property type="match status" value="1"/>
</dbReference>
<dbReference type="PROSITE" id="PS50011">
    <property type="entry name" value="PROTEIN_KINASE_DOM"/>
    <property type="match status" value="1"/>
</dbReference>
<dbReference type="CDD" id="cd14066">
    <property type="entry name" value="STKc_IRAK"/>
    <property type="match status" value="1"/>
</dbReference>
<evidence type="ECO:0000256" key="7">
    <source>
        <dbReference type="ARBA" id="ARBA00022777"/>
    </source>
</evidence>
<dbReference type="EMBL" id="PSQE01000008">
    <property type="protein sequence ID" value="RHN40698.1"/>
    <property type="molecule type" value="Genomic_DNA"/>
</dbReference>
<comment type="subcellular location">
    <subcellularLocation>
        <location evidence="1">Cell membrane</location>
        <topology evidence="1">Single-pass type I membrane protein</topology>
    </subcellularLocation>
</comment>
<keyword evidence="14" id="KW-0472">Membrane</keyword>
<keyword evidence="14" id="KW-1133">Transmembrane helix</keyword>
<dbReference type="PANTHER" id="PTHR27002:SF634">
    <property type="entry name" value="SERINE_THREONINE KINASE FAMILY PROTEIN"/>
    <property type="match status" value="1"/>
</dbReference>
<evidence type="ECO:0000256" key="2">
    <source>
        <dbReference type="ARBA" id="ARBA00022475"/>
    </source>
</evidence>
<dbReference type="PANTHER" id="PTHR27002">
    <property type="entry name" value="RECEPTOR-LIKE SERINE/THREONINE-PROTEIN KINASE SD1-8"/>
    <property type="match status" value="1"/>
</dbReference>
<keyword evidence="5 15" id="KW-0732">Signal</keyword>
<comment type="caution">
    <text evidence="18">The sequence shown here is derived from an EMBL/GenBank/DDBJ whole genome shotgun (WGS) entry which is preliminary data.</text>
</comment>
<dbReference type="PROSITE" id="PS00108">
    <property type="entry name" value="PROTEIN_KINASE_ST"/>
    <property type="match status" value="1"/>
</dbReference>
<dbReference type="Gramene" id="rna46892">
    <property type="protein sequence ID" value="RHN40698.1"/>
    <property type="gene ID" value="gene46892"/>
</dbReference>
<evidence type="ECO:0000313" key="18">
    <source>
        <dbReference type="EMBL" id="RHN40698.1"/>
    </source>
</evidence>
<comment type="catalytic activity">
    <reaction evidence="12 13">
        <text>L-seryl-[protein] + ATP = O-phospho-L-seryl-[protein] + ADP + H(+)</text>
        <dbReference type="Rhea" id="RHEA:17989"/>
        <dbReference type="Rhea" id="RHEA-COMP:9863"/>
        <dbReference type="Rhea" id="RHEA-COMP:11604"/>
        <dbReference type="ChEBI" id="CHEBI:15378"/>
        <dbReference type="ChEBI" id="CHEBI:29999"/>
        <dbReference type="ChEBI" id="CHEBI:30616"/>
        <dbReference type="ChEBI" id="CHEBI:83421"/>
        <dbReference type="ChEBI" id="CHEBI:456216"/>
        <dbReference type="EC" id="2.7.11.1"/>
    </reaction>
</comment>
<feature type="chain" id="PRO_5017387469" description="Receptor-like serine/threonine-protein kinase" evidence="15">
    <location>
        <begin position="32"/>
        <end position="800"/>
    </location>
</feature>
<dbReference type="InterPro" id="IPR036426">
    <property type="entry name" value="Bulb-type_lectin_dom_sf"/>
</dbReference>
<dbReference type="SUPFAM" id="SSF51110">
    <property type="entry name" value="alpha-D-mannose-specific plant lectins"/>
    <property type="match status" value="1"/>
</dbReference>
<gene>
    <name evidence="18" type="ORF">MtrunA17_Chr8g0357651</name>
</gene>
<keyword evidence="14" id="KW-0812">Transmembrane</keyword>
<dbReference type="InterPro" id="IPR001245">
    <property type="entry name" value="Ser-Thr/Tyr_kinase_cat_dom"/>
</dbReference>
<dbReference type="OrthoDB" id="4062651at2759"/>
<dbReference type="GO" id="GO:0005886">
    <property type="term" value="C:plasma membrane"/>
    <property type="evidence" value="ECO:0007669"/>
    <property type="project" value="UniProtKB-SubCell"/>
</dbReference>
<dbReference type="PIRSF" id="PIRSF000641">
    <property type="entry name" value="SRK"/>
    <property type="match status" value="1"/>
</dbReference>
<dbReference type="SMART" id="SM00108">
    <property type="entry name" value="B_lectin"/>
    <property type="match status" value="1"/>
</dbReference>
<dbReference type="InterPro" id="IPR024171">
    <property type="entry name" value="SRK-like_kinase"/>
</dbReference>
<keyword evidence="2" id="KW-1003">Cell membrane</keyword>
<dbReference type="InterPro" id="IPR003609">
    <property type="entry name" value="Pan_app"/>
</dbReference>
<evidence type="ECO:0000259" key="17">
    <source>
        <dbReference type="PROSITE" id="PS50927"/>
    </source>
</evidence>
<organism evidence="18">
    <name type="scientific">Medicago truncatula</name>
    <name type="common">Barrel medic</name>
    <name type="synonym">Medicago tribuloides</name>
    <dbReference type="NCBI Taxonomy" id="3880"/>
    <lineage>
        <taxon>Eukaryota</taxon>
        <taxon>Viridiplantae</taxon>
        <taxon>Streptophyta</taxon>
        <taxon>Embryophyta</taxon>
        <taxon>Tracheophyta</taxon>
        <taxon>Spermatophyta</taxon>
        <taxon>Magnoliopsida</taxon>
        <taxon>eudicotyledons</taxon>
        <taxon>Gunneridae</taxon>
        <taxon>Pentapetalae</taxon>
        <taxon>rosids</taxon>
        <taxon>fabids</taxon>
        <taxon>Fabales</taxon>
        <taxon>Fabaceae</taxon>
        <taxon>Papilionoideae</taxon>
        <taxon>50 kb inversion clade</taxon>
        <taxon>NPAAA clade</taxon>
        <taxon>Hologalegina</taxon>
        <taxon>IRL clade</taxon>
        <taxon>Trifolieae</taxon>
        <taxon>Medicago</taxon>
    </lineage>
</organism>
<evidence type="ECO:0000256" key="1">
    <source>
        <dbReference type="ARBA" id="ARBA00004251"/>
    </source>
</evidence>
<evidence type="ECO:0000256" key="6">
    <source>
        <dbReference type="ARBA" id="ARBA00022741"/>
    </source>
</evidence>
<keyword evidence="3 13" id="KW-0723">Serine/threonine-protein kinase</keyword>
<keyword evidence="9" id="KW-1015">Disulfide bond</keyword>
<comment type="similarity">
    <text evidence="13">Belongs to the protein kinase superfamily. Ser/Thr protein kinase family.</text>
</comment>
<evidence type="ECO:0000256" key="11">
    <source>
        <dbReference type="ARBA" id="ARBA00047899"/>
    </source>
</evidence>
<feature type="transmembrane region" description="Helical" evidence="14">
    <location>
        <begin position="392"/>
        <end position="414"/>
    </location>
</feature>